<gene>
    <name evidence="3" type="ORF">K491DRAFT_684225</name>
</gene>
<feature type="compositionally biased region" description="Basic and acidic residues" evidence="1">
    <location>
        <begin position="321"/>
        <end position="330"/>
    </location>
</feature>
<feature type="transmembrane region" description="Helical" evidence="2">
    <location>
        <begin position="196"/>
        <end position="215"/>
    </location>
</feature>
<keyword evidence="2" id="KW-1133">Transmembrane helix</keyword>
<keyword evidence="2" id="KW-0472">Membrane</keyword>
<proteinExistence type="predicted"/>
<accession>A0A6A6SS41</accession>
<reference evidence="3" key="1">
    <citation type="journal article" date="2020" name="Stud. Mycol.">
        <title>101 Dothideomycetes genomes: a test case for predicting lifestyles and emergence of pathogens.</title>
        <authorList>
            <person name="Haridas S."/>
            <person name="Albert R."/>
            <person name="Binder M."/>
            <person name="Bloem J."/>
            <person name="Labutti K."/>
            <person name="Salamov A."/>
            <person name="Andreopoulos B."/>
            <person name="Baker S."/>
            <person name="Barry K."/>
            <person name="Bills G."/>
            <person name="Bluhm B."/>
            <person name="Cannon C."/>
            <person name="Castanera R."/>
            <person name="Culley D."/>
            <person name="Daum C."/>
            <person name="Ezra D."/>
            <person name="Gonzalez J."/>
            <person name="Henrissat B."/>
            <person name="Kuo A."/>
            <person name="Liang C."/>
            <person name="Lipzen A."/>
            <person name="Lutzoni F."/>
            <person name="Magnuson J."/>
            <person name="Mondo S."/>
            <person name="Nolan M."/>
            <person name="Ohm R."/>
            <person name="Pangilinan J."/>
            <person name="Park H.-J."/>
            <person name="Ramirez L."/>
            <person name="Alfaro M."/>
            <person name="Sun H."/>
            <person name="Tritt A."/>
            <person name="Yoshinaga Y."/>
            <person name="Zwiers L.-H."/>
            <person name="Turgeon B."/>
            <person name="Goodwin S."/>
            <person name="Spatafora J."/>
            <person name="Crous P."/>
            <person name="Grigoriev I."/>
        </authorList>
    </citation>
    <scope>NUCLEOTIDE SEQUENCE</scope>
    <source>
        <strain evidence="3">CBS 122681</strain>
    </source>
</reference>
<feature type="compositionally biased region" description="Low complexity" evidence="1">
    <location>
        <begin position="380"/>
        <end position="392"/>
    </location>
</feature>
<name>A0A6A6SS41_9PLEO</name>
<feature type="transmembrane region" description="Helical" evidence="2">
    <location>
        <begin position="572"/>
        <end position="595"/>
    </location>
</feature>
<evidence type="ECO:0000256" key="2">
    <source>
        <dbReference type="SAM" id="Phobius"/>
    </source>
</evidence>
<evidence type="ECO:0000256" key="1">
    <source>
        <dbReference type="SAM" id="MobiDB-lite"/>
    </source>
</evidence>
<feature type="region of interest" description="Disordered" evidence="1">
    <location>
        <begin position="370"/>
        <end position="403"/>
    </location>
</feature>
<evidence type="ECO:0000313" key="3">
    <source>
        <dbReference type="EMBL" id="KAF2649014.1"/>
    </source>
</evidence>
<feature type="compositionally biased region" description="Pro residues" evidence="1">
    <location>
        <begin position="460"/>
        <end position="471"/>
    </location>
</feature>
<feature type="region of interest" description="Disordered" evidence="1">
    <location>
        <begin position="70"/>
        <end position="93"/>
    </location>
</feature>
<dbReference type="EMBL" id="MU004511">
    <property type="protein sequence ID" value="KAF2649014.1"/>
    <property type="molecule type" value="Genomic_DNA"/>
</dbReference>
<protein>
    <submittedName>
        <fullName evidence="3">Uncharacterized protein</fullName>
    </submittedName>
</protein>
<feature type="transmembrane region" description="Helical" evidence="2">
    <location>
        <begin position="607"/>
        <end position="629"/>
    </location>
</feature>
<dbReference type="OrthoDB" id="3945378at2759"/>
<feature type="compositionally biased region" description="Polar residues" evidence="1">
    <location>
        <begin position="334"/>
        <end position="346"/>
    </location>
</feature>
<evidence type="ECO:0000313" key="4">
    <source>
        <dbReference type="Proteomes" id="UP000799324"/>
    </source>
</evidence>
<keyword evidence="2" id="KW-0812">Transmembrane</keyword>
<feature type="transmembrane region" description="Helical" evidence="2">
    <location>
        <begin position="133"/>
        <end position="153"/>
    </location>
</feature>
<organism evidence="3 4">
    <name type="scientific">Lophiostoma macrostomum CBS 122681</name>
    <dbReference type="NCBI Taxonomy" id="1314788"/>
    <lineage>
        <taxon>Eukaryota</taxon>
        <taxon>Fungi</taxon>
        <taxon>Dikarya</taxon>
        <taxon>Ascomycota</taxon>
        <taxon>Pezizomycotina</taxon>
        <taxon>Dothideomycetes</taxon>
        <taxon>Pleosporomycetidae</taxon>
        <taxon>Pleosporales</taxon>
        <taxon>Lophiostomataceae</taxon>
        <taxon>Lophiostoma</taxon>
    </lineage>
</organism>
<feature type="transmembrane region" description="Helical" evidence="2">
    <location>
        <begin position="159"/>
        <end position="175"/>
    </location>
</feature>
<dbReference type="AlphaFoldDB" id="A0A6A6SS41"/>
<feature type="transmembrane region" description="Helical" evidence="2">
    <location>
        <begin position="42"/>
        <end position="63"/>
    </location>
</feature>
<sequence length="675" mass="75306">MAKRESMAQHKAATRVTGQTFQSFLNDAFRFTVSESLTDSDAMLTLSSILLFLLLLLTPIILAHPTSSYFSNRSPSSTDTPNISNSSTAASDSQCGFSGNADIYGPGIRIGIYAQTLAVYLTKYFILDQAPMLRDAVTVFSTALMSVAVVLIVHKETSYAVEFFVVLQILSWSCLTGVRTRDTYAYSTLSNRATRYVMTELFNVAVLVLHSWFWFRGFDQMRQTPCGTQVFFFAKVDMGGWYREMMKGMAIIGLLDHGYDAFFRALAAWCWWLVRKVDGDVVSEVERWTQFTEQGARDEDAQPVRMVAGQDDRAGEVTRKMDMQDSKSFEVESTEASSTMGDKPSTITTWATEASGITYTEEKMPQNATLHPDEHADVRSSSPCPSASSLALHNNTSINRPPPRFNGSLFTEIHQASIFLTHCVSANPSTSLQTRHPILFAFLLRSCLVARSKSPQTHPQRPPTPIQPPRPSPKERKTETMTTRPPTYIHCLKTVFYHLLTFRFPAHGLLLIHHLNLSRSLNPLSEPYQLHAALTYPTPRPSLSSIALASRVQISVLNLRAPLSKRVKYTQAVFHAVIHVFVALQLEFTIAWNNIQGLGGLGSVGQLVPFLVGVGGLVVVVGRGVEGWVGRETRREKSMFGESDSDKKGSDEFVKAYLQWEDEYSERSKKKIEGS</sequence>
<keyword evidence="4" id="KW-1185">Reference proteome</keyword>
<feature type="region of interest" description="Disordered" evidence="1">
    <location>
        <begin position="453"/>
        <end position="482"/>
    </location>
</feature>
<dbReference type="Proteomes" id="UP000799324">
    <property type="component" value="Unassembled WGS sequence"/>
</dbReference>
<feature type="region of interest" description="Disordered" evidence="1">
    <location>
        <begin position="321"/>
        <end position="346"/>
    </location>
</feature>